<dbReference type="InterPro" id="IPR036890">
    <property type="entry name" value="HATPase_C_sf"/>
</dbReference>
<feature type="domain" description="Histidine kinase/HSP90-like ATPase" evidence="2">
    <location>
        <begin position="21"/>
        <end position="140"/>
    </location>
</feature>
<dbReference type="InterPro" id="IPR050267">
    <property type="entry name" value="Anti-sigma-factor_SerPK"/>
</dbReference>
<proteinExistence type="predicted"/>
<dbReference type="SUPFAM" id="SSF55874">
    <property type="entry name" value="ATPase domain of HSP90 chaperone/DNA topoisomerase II/histidine kinase"/>
    <property type="match status" value="1"/>
</dbReference>
<keyword evidence="1" id="KW-0808">Transferase</keyword>
<dbReference type="RefSeq" id="WP_181661324.1">
    <property type="nucleotide sequence ID" value="NZ_JACEHE010000027.1"/>
</dbReference>
<dbReference type="Proteomes" id="UP000545761">
    <property type="component" value="Unassembled WGS sequence"/>
</dbReference>
<dbReference type="InterPro" id="IPR003594">
    <property type="entry name" value="HATPase_dom"/>
</dbReference>
<keyword evidence="1" id="KW-0418">Kinase</keyword>
<comment type="caution">
    <text evidence="3">The sequence shown here is derived from an EMBL/GenBank/DDBJ whole genome shotgun (WGS) entry which is preliminary data.</text>
</comment>
<evidence type="ECO:0000256" key="1">
    <source>
        <dbReference type="ARBA" id="ARBA00022527"/>
    </source>
</evidence>
<dbReference type="Gene3D" id="3.30.565.10">
    <property type="entry name" value="Histidine kinase-like ATPase, C-terminal domain"/>
    <property type="match status" value="1"/>
</dbReference>
<gene>
    <name evidence="3" type="ORF">H1D24_32575</name>
</gene>
<dbReference type="EMBL" id="JACEHE010000027">
    <property type="protein sequence ID" value="MBA2950399.1"/>
    <property type="molecule type" value="Genomic_DNA"/>
</dbReference>
<evidence type="ECO:0000313" key="4">
    <source>
        <dbReference type="Proteomes" id="UP000545761"/>
    </source>
</evidence>
<reference evidence="3 4" key="1">
    <citation type="submission" date="2020-07" db="EMBL/GenBank/DDBJ databases">
        <title>Streptomyces isolated from Indian soil.</title>
        <authorList>
            <person name="Mandal S."/>
            <person name="Maiti P.K."/>
        </authorList>
    </citation>
    <scope>NUCLEOTIDE SEQUENCE [LARGE SCALE GENOMIC DNA]</scope>
    <source>
        <strain evidence="3 4">PSKA28</strain>
    </source>
</reference>
<dbReference type="GO" id="GO:0004674">
    <property type="term" value="F:protein serine/threonine kinase activity"/>
    <property type="evidence" value="ECO:0007669"/>
    <property type="project" value="UniProtKB-KW"/>
</dbReference>
<dbReference type="GO" id="GO:0005524">
    <property type="term" value="F:ATP binding"/>
    <property type="evidence" value="ECO:0007669"/>
    <property type="project" value="UniProtKB-KW"/>
</dbReference>
<keyword evidence="3" id="KW-0547">Nucleotide-binding</keyword>
<accession>A0A7W0DSD8</accession>
<sequence length="144" mass="15589">MNTESHGACATSRSWRRRFTPVPRSVPAARREVLARLAEWSVSADASYAIALIVSELSTNAVRHGRVPGRLFEVVLAYDGEKSVEIEVSDASRCRPVLPVLPGSPPALDSESGRGLPLVAALSDAWEVRDRGVGKTLWVRVLTA</sequence>
<organism evidence="3 4">
    <name type="scientific">Streptomyces himalayensis subsp. himalayensis</name>
    <dbReference type="NCBI Taxonomy" id="2756131"/>
    <lineage>
        <taxon>Bacteria</taxon>
        <taxon>Bacillati</taxon>
        <taxon>Actinomycetota</taxon>
        <taxon>Actinomycetes</taxon>
        <taxon>Kitasatosporales</taxon>
        <taxon>Streptomycetaceae</taxon>
        <taxon>Streptomyces</taxon>
        <taxon>Streptomyces himalayensis</taxon>
    </lineage>
</organism>
<dbReference type="PANTHER" id="PTHR35526">
    <property type="entry name" value="ANTI-SIGMA-F FACTOR RSBW-RELATED"/>
    <property type="match status" value="1"/>
</dbReference>
<keyword evidence="3" id="KW-0067">ATP-binding</keyword>
<keyword evidence="1" id="KW-0723">Serine/threonine-protein kinase</keyword>
<dbReference type="Pfam" id="PF13581">
    <property type="entry name" value="HATPase_c_2"/>
    <property type="match status" value="1"/>
</dbReference>
<dbReference type="AlphaFoldDB" id="A0A7W0DSD8"/>
<evidence type="ECO:0000313" key="3">
    <source>
        <dbReference type="EMBL" id="MBA2950399.1"/>
    </source>
</evidence>
<protein>
    <submittedName>
        <fullName evidence="3">ATP-binding protein</fullName>
    </submittedName>
</protein>
<name>A0A7W0DSD8_9ACTN</name>
<dbReference type="CDD" id="cd16936">
    <property type="entry name" value="HATPase_RsbW-like"/>
    <property type="match status" value="1"/>
</dbReference>
<evidence type="ECO:0000259" key="2">
    <source>
        <dbReference type="Pfam" id="PF13581"/>
    </source>
</evidence>
<dbReference type="PANTHER" id="PTHR35526:SF3">
    <property type="entry name" value="ANTI-SIGMA-F FACTOR RSBW"/>
    <property type="match status" value="1"/>
</dbReference>